<sequence>MATHHYDHNDIVNALLALCRLQHPPSRNPISQVDESTSKPLNDATTPFLMPAKGPEDATTTRSNTHKIVEALGSSLDGEGHTGTNDRSDLQIPSRSWQLNRIKCHTQTFGASSCHWVSDAKNKRSKHQLLANDNDYNPGNFAVAAADICSILYAEGTNTIEFLFWDGYNKPKEDLFLEFDKIETKADFLAFCGQQNIHLYRTEP</sequence>
<evidence type="ECO:0000313" key="2">
    <source>
        <dbReference type="EMBL" id="KDN71571.1"/>
    </source>
</evidence>
<name>A0A066Y0J4_COLSU</name>
<organism evidence="2 3">
    <name type="scientific">Colletotrichum sublineola</name>
    <name type="common">Sorghum anthracnose fungus</name>
    <dbReference type="NCBI Taxonomy" id="1173701"/>
    <lineage>
        <taxon>Eukaryota</taxon>
        <taxon>Fungi</taxon>
        <taxon>Dikarya</taxon>
        <taxon>Ascomycota</taxon>
        <taxon>Pezizomycotina</taxon>
        <taxon>Sordariomycetes</taxon>
        <taxon>Hypocreomycetidae</taxon>
        <taxon>Glomerellales</taxon>
        <taxon>Glomerellaceae</taxon>
        <taxon>Colletotrichum</taxon>
        <taxon>Colletotrichum graminicola species complex</taxon>
    </lineage>
</organism>
<reference evidence="3" key="1">
    <citation type="journal article" date="2014" name="Genome Announc.">
        <title>Draft genome sequence of Colletotrichum sublineola, a destructive pathogen of cultivated sorghum.</title>
        <authorList>
            <person name="Baroncelli R."/>
            <person name="Sanz-Martin J.M."/>
            <person name="Rech G.E."/>
            <person name="Sukno S.A."/>
            <person name="Thon M.R."/>
        </authorList>
    </citation>
    <scope>NUCLEOTIDE SEQUENCE [LARGE SCALE GENOMIC DNA]</scope>
    <source>
        <strain evidence="3">TX430BB</strain>
    </source>
</reference>
<keyword evidence="3" id="KW-1185">Reference proteome</keyword>
<evidence type="ECO:0000256" key="1">
    <source>
        <dbReference type="SAM" id="MobiDB-lite"/>
    </source>
</evidence>
<evidence type="ECO:0000313" key="3">
    <source>
        <dbReference type="Proteomes" id="UP000027238"/>
    </source>
</evidence>
<feature type="compositionally biased region" description="Polar residues" evidence="1">
    <location>
        <begin position="28"/>
        <end position="45"/>
    </location>
</feature>
<dbReference type="AlphaFoldDB" id="A0A066Y0J4"/>
<comment type="caution">
    <text evidence="2">The sequence shown here is derived from an EMBL/GenBank/DDBJ whole genome shotgun (WGS) entry which is preliminary data.</text>
</comment>
<dbReference type="HOGENOM" id="CLU_1343173_0_0_1"/>
<dbReference type="EMBL" id="JMSE01000166">
    <property type="protein sequence ID" value="KDN71571.1"/>
    <property type="molecule type" value="Genomic_DNA"/>
</dbReference>
<proteinExistence type="predicted"/>
<dbReference type="Proteomes" id="UP000027238">
    <property type="component" value="Unassembled WGS sequence"/>
</dbReference>
<accession>A0A066Y0J4</accession>
<gene>
    <name evidence="2" type="ORF">CSUB01_12060</name>
</gene>
<protein>
    <submittedName>
        <fullName evidence="2">Uncharacterized protein</fullName>
    </submittedName>
</protein>
<feature type="region of interest" description="Disordered" evidence="1">
    <location>
        <begin position="27"/>
        <end position="63"/>
    </location>
</feature>